<keyword evidence="7" id="KW-0472">Membrane</keyword>
<proteinExistence type="predicted"/>
<organism evidence="9 10">
    <name type="scientific">Komagataeibacter rhaeticus</name>
    <dbReference type="NCBI Taxonomy" id="215221"/>
    <lineage>
        <taxon>Bacteria</taxon>
        <taxon>Pseudomonadati</taxon>
        <taxon>Pseudomonadota</taxon>
        <taxon>Alphaproteobacteria</taxon>
        <taxon>Acetobacterales</taxon>
        <taxon>Acetobacteraceae</taxon>
        <taxon>Komagataeibacter</taxon>
    </lineage>
</organism>
<dbReference type="InterPro" id="IPR001173">
    <property type="entry name" value="Glyco_trans_2-like"/>
</dbReference>
<dbReference type="GO" id="GO:0009103">
    <property type="term" value="P:lipopolysaccharide biosynthetic process"/>
    <property type="evidence" value="ECO:0007669"/>
    <property type="project" value="UniProtKB-KW"/>
</dbReference>
<keyword evidence="5" id="KW-0448">Lipopolysaccharide biosynthesis</keyword>
<dbReference type="Proteomes" id="UP000502533">
    <property type="component" value="Chromosome"/>
</dbReference>
<keyword evidence="10" id="KW-1185">Reference proteome</keyword>
<dbReference type="CDD" id="cd04179">
    <property type="entry name" value="DPM_DPG-synthase_like"/>
    <property type="match status" value="1"/>
</dbReference>
<dbReference type="SUPFAM" id="SSF53448">
    <property type="entry name" value="Nucleotide-diphospho-sugar transferases"/>
    <property type="match status" value="1"/>
</dbReference>
<name>A0A858JKL2_9PROT</name>
<dbReference type="GO" id="GO:0005886">
    <property type="term" value="C:plasma membrane"/>
    <property type="evidence" value="ECO:0007669"/>
    <property type="project" value="TreeGrafter"/>
</dbReference>
<evidence type="ECO:0000256" key="5">
    <source>
        <dbReference type="ARBA" id="ARBA00022985"/>
    </source>
</evidence>
<evidence type="ECO:0000256" key="6">
    <source>
        <dbReference type="ARBA" id="ARBA00022989"/>
    </source>
</evidence>
<evidence type="ECO:0000256" key="7">
    <source>
        <dbReference type="ARBA" id="ARBA00023136"/>
    </source>
</evidence>
<sequence length="255" mass="27846">MNDATQGTGSGTDNRPVVSIIAAVLNEGENIRPLCQEIAAVLGQLPGAEVIFVDDGSTDATVAELEAVRRDGILPELRILSHGEVCGKSAGLRTGVEAARGEWVIVLDGDGQDDPADFISMLELCRTAAGRAPLVVGVRTKRQDTLSRRLASRFANRLRNRLLDDGCPDTGASLKAFRRQDFLGLPQFEGLHRFLPALMGRRGVPLVCVPVHHRNRLHGSSKYTNFNRAIVGIRDILGVMWLNNRARIPKRVTER</sequence>
<keyword evidence="4" id="KW-0812">Transmembrane</keyword>
<evidence type="ECO:0000256" key="2">
    <source>
        <dbReference type="ARBA" id="ARBA00022676"/>
    </source>
</evidence>
<protein>
    <submittedName>
        <fullName evidence="9">Glycosyltransferase family 2 protein</fullName>
    </submittedName>
</protein>
<dbReference type="Pfam" id="PF00535">
    <property type="entry name" value="Glycos_transf_2"/>
    <property type="match status" value="1"/>
</dbReference>
<evidence type="ECO:0000256" key="3">
    <source>
        <dbReference type="ARBA" id="ARBA00022679"/>
    </source>
</evidence>
<evidence type="ECO:0000313" key="10">
    <source>
        <dbReference type="Proteomes" id="UP000502533"/>
    </source>
</evidence>
<dbReference type="KEGG" id="kre:GWK63_14510"/>
<dbReference type="AlphaFoldDB" id="A0A858JKL2"/>
<keyword evidence="3 9" id="KW-0808">Transferase</keyword>
<evidence type="ECO:0000313" key="9">
    <source>
        <dbReference type="EMBL" id="QIP37146.1"/>
    </source>
</evidence>
<dbReference type="InterPro" id="IPR050256">
    <property type="entry name" value="Glycosyltransferase_2"/>
</dbReference>
<dbReference type="FunFam" id="3.90.550.10:FF:000170">
    <property type="entry name" value="Dolichol-phosphate mannosyltransferase"/>
    <property type="match status" value="1"/>
</dbReference>
<keyword evidence="6" id="KW-1133">Transmembrane helix</keyword>
<feature type="domain" description="Glycosyltransferase 2-like" evidence="8">
    <location>
        <begin position="19"/>
        <end position="182"/>
    </location>
</feature>
<dbReference type="GO" id="GO:0099621">
    <property type="term" value="F:undecaprenyl-phosphate 4-deoxy-4-formamido-L-arabinose transferase activity"/>
    <property type="evidence" value="ECO:0007669"/>
    <property type="project" value="TreeGrafter"/>
</dbReference>
<keyword evidence="1" id="KW-1003">Cell membrane</keyword>
<dbReference type="EMBL" id="CP050139">
    <property type="protein sequence ID" value="QIP37146.1"/>
    <property type="molecule type" value="Genomic_DNA"/>
</dbReference>
<evidence type="ECO:0000256" key="4">
    <source>
        <dbReference type="ARBA" id="ARBA00022692"/>
    </source>
</evidence>
<gene>
    <name evidence="9" type="ORF">GWK63_14510</name>
</gene>
<reference evidence="9 10" key="1">
    <citation type="submission" date="2020-03" db="EMBL/GenBank/DDBJ databases">
        <title>Isolation of cellulose-producing strains, genome characterization and application of the synthesized cellulose films as an economical and sustainable material for piezoelectric sensor construction.</title>
        <authorList>
            <person name="Mangayil R.K."/>
        </authorList>
    </citation>
    <scope>NUCLEOTIDE SEQUENCE [LARGE SCALE GENOMIC DNA]</scope>
    <source>
        <strain evidence="9 10">ENS 9a1a</strain>
    </source>
</reference>
<evidence type="ECO:0000259" key="8">
    <source>
        <dbReference type="Pfam" id="PF00535"/>
    </source>
</evidence>
<dbReference type="Gene3D" id="3.90.550.10">
    <property type="entry name" value="Spore Coat Polysaccharide Biosynthesis Protein SpsA, Chain A"/>
    <property type="match status" value="1"/>
</dbReference>
<keyword evidence="2" id="KW-0328">Glycosyltransferase</keyword>
<accession>A0A858JKL2</accession>
<dbReference type="InterPro" id="IPR029044">
    <property type="entry name" value="Nucleotide-diphossugar_trans"/>
</dbReference>
<evidence type="ECO:0000256" key="1">
    <source>
        <dbReference type="ARBA" id="ARBA00022475"/>
    </source>
</evidence>
<dbReference type="PANTHER" id="PTHR48090">
    <property type="entry name" value="UNDECAPRENYL-PHOSPHATE 4-DEOXY-4-FORMAMIDO-L-ARABINOSE TRANSFERASE-RELATED"/>
    <property type="match status" value="1"/>
</dbReference>
<dbReference type="PANTHER" id="PTHR48090:SF3">
    <property type="entry name" value="UNDECAPRENYL-PHOSPHATE 4-DEOXY-4-FORMAMIDO-L-ARABINOSE TRANSFERASE"/>
    <property type="match status" value="1"/>
</dbReference>